<dbReference type="PANTHER" id="PTHR11895:SF7">
    <property type="entry name" value="GLUTAMYL-TRNA(GLN) AMIDOTRANSFERASE SUBUNIT A, MITOCHONDRIAL"/>
    <property type="match status" value="1"/>
</dbReference>
<dbReference type="InterPro" id="IPR036928">
    <property type="entry name" value="AS_sf"/>
</dbReference>
<protein>
    <submittedName>
        <fullName evidence="3">6-aminohexanoate-cyclic-dimer hydrolase</fullName>
        <ecNumber evidence="3">3.5.2.12</ecNumber>
    </submittedName>
</protein>
<keyword evidence="3" id="KW-0378">Hydrolase</keyword>
<keyword evidence="4" id="KW-1185">Reference proteome</keyword>
<evidence type="ECO:0000259" key="2">
    <source>
        <dbReference type="Pfam" id="PF01425"/>
    </source>
</evidence>
<dbReference type="InterPro" id="IPR020556">
    <property type="entry name" value="Amidase_CS"/>
</dbReference>
<evidence type="ECO:0000313" key="4">
    <source>
        <dbReference type="Proteomes" id="UP000251995"/>
    </source>
</evidence>
<dbReference type="AlphaFoldDB" id="A0A344UWX4"/>
<evidence type="ECO:0000256" key="1">
    <source>
        <dbReference type="ARBA" id="ARBA00009199"/>
    </source>
</evidence>
<dbReference type="Gene3D" id="3.90.1300.10">
    <property type="entry name" value="Amidase signature (AS) domain"/>
    <property type="match status" value="1"/>
</dbReference>
<reference evidence="3 4" key="1">
    <citation type="submission" date="2017-12" db="EMBL/GenBank/DDBJ databases">
        <title>The whole genome sequence of the Acidipropionibacterium virtanenii sp. nov. type strain JS278.</title>
        <authorList>
            <person name="Laine P."/>
            <person name="Deptula P."/>
            <person name="Varmanen P."/>
            <person name="Auvinen P."/>
        </authorList>
    </citation>
    <scope>NUCLEOTIDE SEQUENCE [LARGE SCALE GENOMIC DNA]</scope>
    <source>
        <strain evidence="3 4">JS278</strain>
    </source>
</reference>
<dbReference type="InterPro" id="IPR000120">
    <property type="entry name" value="Amidase"/>
</dbReference>
<dbReference type="Proteomes" id="UP000251995">
    <property type="component" value="Chromosome"/>
</dbReference>
<gene>
    <name evidence="3" type="primary">nylA</name>
    <name evidence="3" type="ORF">JS278_02634</name>
</gene>
<dbReference type="PANTHER" id="PTHR11895">
    <property type="entry name" value="TRANSAMIDASE"/>
    <property type="match status" value="1"/>
</dbReference>
<dbReference type="EC" id="3.5.2.12" evidence="3"/>
<organism evidence="3 4">
    <name type="scientific">Acidipropionibacterium virtanenii</name>
    <dbReference type="NCBI Taxonomy" id="2057246"/>
    <lineage>
        <taxon>Bacteria</taxon>
        <taxon>Bacillati</taxon>
        <taxon>Actinomycetota</taxon>
        <taxon>Actinomycetes</taxon>
        <taxon>Propionibacteriales</taxon>
        <taxon>Propionibacteriaceae</taxon>
        <taxon>Acidipropionibacterium</taxon>
    </lineage>
</organism>
<name>A0A344UWX4_9ACTN</name>
<dbReference type="OrthoDB" id="5175573at2"/>
<comment type="similarity">
    <text evidence="1">Belongs to the amidase family.</text>
</comment>
<dbReference type="SUPFAM" id="SSF75304">
    <property type="entry name" value="Amidase signature (AS) enzymes"/>
    <property type="match status" value="1"/>
</dbReference>
<evidence type="ECO:0000313" key="3">
    <source>
        <dbReference type="EMBL" id="AXE39772.1"/>
    </source>
</evidence>
<sequence length="479" mass="49802">MSPTRGIEPMSGLDLSARIVAGELSVPEAVADAVERAHSDTFGAWVHIDDEGAMARAEELQARLADPDFQPSPLFGVPCPIKDLNSADGMPMEGGSAALRGHLATWDDGVVTRLKDAGTVPIGKTSTPEFGLPCYTEPEGRDPAVTPWDPTRMAGGSSGGAAASVAAGEVPVAQGSDGGGSIRIPASCCGLVGLKPSRGRVSSGPFAVDGPGLGTAGVLTRTVRDTAAALDILSVGWPGDPFPAPAPAGSYLTACDHPTGKLRIGVLSEPVISDSAIVHPEVAEALNRTVSLLTDLGHDVEPAPRPFTAQRWDSFKVVWAVGAASIQLPDDAEDQLRPLTRWLRELGRGFTGLELARAVDGIQEVSRRTAEMWDAFDVVVCPTLAQPPLQVGAIRNDDDPAGDFDAQCEFTPWSSIWNLTGRPAISLPLQTARIDGVELPIGITVGAKMNDETLLLALAGQLEEAAGSGEMPERSGGGV</sequence>
<accession>A0A344UWX4</accession>
<dbReference type="EMBL" id="CP025198">
    <property type="protein sequence ID" value="AXE39772.1"/>
    <property type="molecule type" value="Genomic_DNA"/>
</dbReference>
<dbReference type="GO" id="GO:0019874">
    <property type="term" value="F:6-aminohexanoate-cyclic-dimer hydrolase activity"/>
    <property type="evidence" value="ECO:0007669"/>
    <property type="project" value="UniProtKB-EC"/>
</dbReference>
<dbReference type="PROSITE" id="PS00571">
    <property type="entry name" value="AMIDASES"/>
    <property type="match status" value="1"/>
</dbReference>
<feature type="domain" description="Amidase" evidence="2">
    <location>
        <begin position="32"/>
        <end position="456"/>
    </location>
</feature>
<dbReference type="KEGG" id="acij:JS278_02634"/>
<dbReference type="InterPro" id="IPR023631">
    <property type="entry name" value="Amidase_dom"/>
</dbReference>
<proteinExistence type="inferred from homology"/>
<dbReference type="Pfam" id="PF01425">
    <property type="entry name" value="Amidase"/>
    <property type="match status" value="1"/>
</dbReference>